<dbReference type="InterPro" id="IPR031807">
    <property type="entry name" value="HicB-like"/>
</dbReference>
<proteinExistence type="predicted"/>
<name>A0A2T4TXK3_9BACT</name>
<dbReference type="PANTHER" id="PTHR34504">
    <property type="entry name" value="ANTITOXIN HICB"/>
    <property type="match status" value="1"/>
</dbReference>
<dbReference type="RefSeq" id="WP_107562661.1">
    <property type="nucleotide sequence ID" value="NZ_NVQC01000022.1"/>
</dbReference>
<keyword evidence="3" id="KW-1185">Reference proteome</keyword>
<dbReference type="Proteomes" id="UP000241436">
    <property type="component" value="Unassembled WGS sequence"/>
</dbReference>
<dbReference type="PANTHER" id="PTHR34504:SF2">
    <property type="entry name" value="UPF0150 PROTEIN SSL0259"/>
    <property type="match status" value="1"/>
</dbReference>
<dbReference type="SUPFAM" id="SSF143100">
    <property type="entry name" value="TTHA1013/TTHA0281-like"/>
    <property type="match status" value="1"/>
</dbReference>
<reference evidence="3" key="2">
    <citation type="journal article" date="2018" name="Environ. Microbiol.">
        <title>Bloom of a denitrifying methanotroph, 'Candidatus Methylomirabilis limnetica', in a deep stratified lake.</title>
        <authorList>
            <person name="Graf J.S."/>
            <person name="Mayr M.J."/>
            <person name="Marchant H.K."/>
            <person name="Tienken D."/>
            <person name="Hach P.F."/>
            <person name="Brand A."/>
            <person name="Schubert C.J."/>
            <person name="Kuypers M.M."/>
            <person name="Milucka J."/>
        </authorList>
    </citation>
    <scope>NUCLEOTIDE SEQUENCE [LARGE SCALE GENOMIC DNA]</scope>
    <source>
        <strain evidence="3">Zug</strain>
    </source>
</reference>
<feature type="domain" description="HicB-like antitoxin of toxin-antitoxin system" evidence="1">
    <location>
        <begin position="4"/>
        <end position="63"/>
    </location>
</feature>
<dbReference type="Pfam" id="PF15919">
    <property type="entry name" value="HicB_lk_antitox"/>
    <property type="match status" value="1"/>
</dbReference>
<dbReference type="AlphaFoldDB" id="A0A2T4TXK3"/>
<dbReference type="InterPro" id="IPR051404">
    <property type="entry name" value="TA_system_antitoxin"/>
</dbReference>
<evidence type="ECO:0000313" key="3">
    <source>
        <dbReference type="Proteomes" id="UP000241436"/>
    </source>
</evidence>
<reference evidence="2 3" key="1">
    <citation type="submission" date="2017-09" db="EMBL/GenBank/DDBJ databases">
        <title>Bloom of a denitrifying methanotroph, Candidatus Methylomirabilis limnetica, in a deep stratified lake.</title>
        <authorList>
            <person name="Graf J.S."/>
            <person name="Marchant H.K."/>
            <person name="Tienken D."/>
            <person name="Hach P.F."/>
            <person name="Brand A."/>
            <person name="Schubert C.J."/>
            <person name="Kuypers M.M."/>
            <person name="Milucka J."/>
        </authorList>
    </citation>
    <scope>NUCLEOTIDE SEQUENCE [LARGE SCALE GENOMIC DNA]</scope>
    <source>
        <strain evidence="2 3">Zug</strain>
    </source>
</reference>
<accession>A0A2T4TXK3</accession>
<dbReference type="OrthoDB" id="9807959at2"/>
<dbReference type="EMBL" id="NVQC01000022">
    <property type="protein sequence ID" value="PTL35819.1"/>
    <property type="molecule type" value="Genomic_DNA"/>
</dbReference>
<evidence type="ECO:0000259" key="1">
    <source>
        <dbReference type="Pfam" id="PF15919"/>
    </source>
</evidence>
<dbReference type="InterPro" id="IPR035069">
    <property type="entry name" value="TTHA1013/TTHA0281-like"/>
</dbReference>
<comment type="caution">
    <text evidence="2">The sequence shown here is derived from an EMBL/GenBank/DDBJ whole genome shotgun (WGS) entry which is preliminary data.</text>
</comment>
<organism evidence="2 3">
    <name type="scientific">Candidatus Methylomirabilis limnetica</name>
    <dbReference type="NCBI Taxonomy" id="2033718"/>
    <lineage>
        <taxon>Bacteria</taxon>
        <taxon>Candidatus Methylomirabilota</taxon>
        <taxon>Candidatus Methylomirabilia</taxon>
        <taxon>Candidatus Methylomirabilales</taxon>
        <taxon>Candidatus Methylomirabilaceae</taxon>
        <taxon>Candidatus Methylomirabilis</taxon>
    </lineage>
</organism>
<gene>
    <name evidence="2" type="ORF">CLG94_08680</name>
</gene>
<dbReference type="Gene3D" id="3.30.160.250">
    <property type="match status" value="1"/>
</dbReference>
<sequence length="70" mass="7717">MNKYEVIIYWSEEDQVFVAEVPELPGCSAHGATHEAALANAQDAICLWIDTATEFGDPIPVPKGRRLIFA</sequence>
<protein>
    <recommendedName>
        <fullName evidence="1">HicB-like antitoxin of toxin-antitoxin system domain-containing protein</fullName>
    </recommendedName>
</protein>
<evidence type="ECO:0000313" key="2">
    <source>
        <dbReference type="EMBL" id="PTL35819.1"/>
    </source>
</evidence>